<protein>
    <submittedName>
        <fullName evidence="1">CoA transferase</fullName>
    </submittedName>
</protein>
<dbReference type="GO" id="GO:0016740">
    <property type="term" value="F:transferase activity"/>
    <property type="evidence" value="ECO:0007669"/>
    <property type="project" value="UniProtKB-KW"/>
</dbReference>
<dbReference type="InterPro" id="IPR023606">
    <property type="entry name" value="CoA-Trfase_III_dom_1_sf"/>
</dbReference>
<dbReference type="InterPro" id="IPR003673">
    <property type="entry name" value="CoA-Trfase_fam_III"/>
</dbReference>
<comment type="caution">
    <text evidence="1">The sequence shown here is derived from an EMBL/GenBank/DDBJ whole genome shotgun (WGS) entry which is preliminary data.</text>
</comment>
<dbReference type="Proteomes" id="UP001585053">
    <property type="component" value="Unassembled WGS sequence"/>
</dbReference>
<dbReference type="EMBL" id="JAYMRS010000001">
    <property type="protein sequence ID" value="MFB8766307.1"/>
    <property type="molecule type" value="Genomic_DNA"/>
</dbReference>
<dbReference type="PANTHER" id="PTHR48228:SF5">
    <property type="entry name" value="ALPHA-METHYLACYL-COA RACEMASE"/>
    <property type="match status" value="1"/>
</dbReference>
<dbReference type="PANTHER" id="PTHR48228">
    <property type="entry name" value="SUCCINYL-COA--D-CITRAMALATE COA-TRANSFERASE"/>
    <property type="match status" value="1"/>
</dbReference>
<proteinExistence type="predicted"/>
<reference evidence="1 2" key="1">
    <citation type="submission" date="2024-01" db="EMBL/GenBank/DDBJ databases">
        <title>Genome mining of biosynthetic gene clusters to explore secondary metabolites of Streptomyces sp.</title>
        <authorList>
            <person name="Baig A."/>
            <person name="Ajitkumar Shintre N."/>
            <person name="Kumar H."/>
            <person name="Anbarasu A."/>
            <person name="Ramaiah S."/>
        </authorList>
    </citation>
    <scope>NUCLEOTIDE SEQUENCE [LARGE SCALE GENOMIC DNA]</scope>
    <source>
        <strain evidence="1 2">A01</strain>
    </source>
</reference>
<dbReference type="Gene3D" id="3.40.50.10540">
    <property type="entry name" value="Crotonobetainyl-coa:carnitine coa-transferase, domain 1"/>
    <property type="match status" value="2"/>
</dbReference>
<evidence type="ECO:0000313" key="2">
    <source>
        <dbReference type="Proteomes" id="UP001585053"/>
    </source>
</evidence>
<dbReference type="SUPFAM" id="SSF89796">
    <property type="entry name" value="CoA-transferase family III (CaiB/BaiF)"/>
    <property type="match status" value="2"/>
</dbReference>
<name>A0ABV5DP13_9ACTN</name>
<keyword evidence="2" id="KW-1185">Reference proteome</keyword>
<dbReference type="InterPro" id="IPR050509">
    <property type="entry name" value="CoA-transferase_III"/>
</dbReference>
<dbReference type="RefSeq" id="WP_376736591.1">
    <property type="nucleotide sequence ID" value="NZ_JAYMRS010000001.1"/>
</dbReference>
<keyword evidence="1" id="KW-0808">Transferase</keyword>
<evidence type="ECO:0000313" key="1">
    <source>
        <dbReference type="EMBL" id="MFB8766307.1"/>
    </source>
</evidence>
<sequence length="548" mass="56353">MITDGTPMAPLAGVVVRAIGDTTPVRVALDRLRAAGCDVVRGEGPPPASAPAGRIELLATPEGRPSEGGCDLTWAPPGSTVAPEDEQDVQALCGLAHLHGRSLGGARPLPIDYASVCAGVLASQAVMAAVSAGPVGARSTVSVAGAALSAAAPYIAESAASGGGPSTVVDGTRPPFRSLDGVVFEIETLDPEAWLRFWTALGAPTTAIASGWPLFQRRFATAVCPLPEELSGILASTRFDRTRAVGLDTGVGVVALRPPGAVPDARPNSPWRLRGVGGPADLRSRWAPREGAPLAGLRVVEATNRIQGPLAGLLLSFLGADVVRMEPPGGDPMRGVPPLAGGVSARFTALNRGKDAVEIDLASREGRKSATALVAEADVLLYNWPPGRAERFGLGMEDLAERAPGLVHAHVDGWVDEGPEDPVPATDFPVQAHGGIAHLLAEGGRPAPSLLTLTDVLGGIIAAEAVTAALALRSRLGTGVGARTGLVDAARLLREVGRATGREEPSVLVPVEDPRCVVDLFPDSFTTIDGVPHTRSPWTSAPVEVGRR</sequence>
<accession>A0ABV5DP13</accession>
<organism evidence="1 2">
    <name type="scientific">Nocardiopsis alba</name>
    <dbReference type="NCBI Taxonomy" id="53437"/>
    <lineage>
        <taxon>Bacteria</taxon>
        <taxon>Bacillati</taxon>
        <taxon>Actinomycetota</taxon>
        <taxon>Actinomycetes</taxon>
        <taxon>Streptosporangiales</taxon>
        <taxon>Nocardiopsidaceae</taxon>
        <taxon>Nocardiopsis</taxon>
    </lineage>
</organism>
<gene>
    <name evidence="1" type="ORF">VSQ78_01240</name>
</gene>
<dbReference type="Pfam" id="PF02515">
    <property type="entry name" value="CoA_transf_3"/>
    <property type="match status" value="1"/>
</dbReference>